<dbReference type="AlphaFoldDB" id="A0A1Q5PI94"/>
<evidence type="ECO:0000313" key="2">
    <source>
        <dbReference type="Proteomes" id="UP000186551"/>
    </source>
</evidence>
<dbReference type="EMBL" id="LVWA01000002">
    <property type="protein sequence ID" value="OKL41943.1"/>
    <property type="molecule type" value="Genomic_DNA"/>
</dbReference>
<evidence type="ECO:0000313" key="1">
    <source>
        <dbReference type="EMBL" id="OKL41943.1"/>
    </source>
</evidence>
<dbReference type="RefSeq" id="WP_073850388.1">
    <property type="nucleotide sequence ID" value="NZ_LVWA01000002.1"/>
</dbReference>
<protein>
    <submittedName>
        <fullName evidence="1">Uncharacterized protein</fullName>
    </submittedName>
</protein>
<dbReference type="OrthoDB" id="6399959at2"/>
<reference evidence="1 2" key="1">
    <citation type="submission" date="2016-03" db="EMBL/GenBank/DDBJ databases">
        <title>Genome sequence of Pontibacter sp. nov., of the family cytophagaceae, isolated from marine sediment of the Yellow Sea, China.</title>
        <authorList>
            <person name="Zhang G."/>
            <person name="Zhang R."/>
        </authorList>
    </citation>
    <scope>NUCLEOTIDE SEQUENCE [LARGE SCALE GENOMIC DNA]</scope>
    <source>
        <strain evidence="1 2">S10-8</strain>
    </source>
</reference>
<organism evidence="1 2">
    <name type="scientific">Pontibacter flavimaris</name>
    <dbReference type="NCBI Taxonomy" id="1797110"/>
    <lineage>
        <taxon>Bacteria</taxon>
        <taxon>Pseudomonadati</taxon>
        <taxon>Bacteroidota</taxon>
        <taxon>Cytophagia</taxon>
        <taxon>Cytophagales</taxon>
        <taxon>Hymenobacteraceae</taxon>
        <taxon>Pontibacter</taxon>
    </lineage>
</organism>
<comment type="caution">
    <text evidence="1">The sequence shown here is derived from an EMBL/GenBank/DDBJ whole genome shotgun (WGS) entry which is preliminary data.</text>
</comment>
<proteinExistence type="predicted"/>
<accession>A0A1Q5PI94</accession>
<name>A0A1Q5PI94_9BACT</name>
<gene>
    <name evidence="1" type="ORF">A3841_08015</name>
</gene>
<keyword evidence="2" id="KW-1185">Reference proteome</keyword>
<sequence>MESLTDLDALSGKEVTQALALHDLTYGWLEQVLFRVEEVWLAVRVNADTDEIILAILPELDTEALERQFSFTQIANQRKTIAWLRRMTNQYGYEDGFQLAFDDAEGTHVQLLAEASQLRLIVFREY</sequence>
<dbReference type="Pfam" id="PF19860">
    <property type="entry name" value="DUF6334"/>
    <property type="match status" value="1"/>
</dbReference>
<dbReference type="InterPro" id="IPR046297">
    <property type="entry name" value="DUF6334"/>
</dbReference>
<dbReference type="STRING" id="1797110.A3841_08015"/>
<dbReference type="Proteomes" id="UP000186551">
    <property type="component" value="Unassembled WGS sequence"/>
</dbReference>